<evidence type="ECO:0000256" key="9">
    <source>
        <dbReference type="ARBA" id="ARBA00023004"/>
    </source>
</evidence>
<keyword evidence="8" id="KW-0460">Magnesium</keyword>
<dbReference type="Gene3D" id="3.30.70.270">
    <property type="match status" value="1"/>
</dbReference>
<dbReference type="Pfam" id="PF11563">
    <property type="entry name" value="Protoglobin"/>
    <property type="match status" value="1"/>
</dbReference>
<proteinExistence type="predicted"/>
<evidence type="ECO:0000256" key="11">
    <source>
        <dbReference type="ARBA" id="ARBA00034247"/>
    </source>
</evidence>
<dbReference type="GO" id="GO:0020037">
    <property type="term" value="F:heme binding"/>
    <property type="evidence" value="ECO:0007669"/>
    <property type="project" value="InterPro"/>
</dbReference>
<protein>
    <recommendedName>
        <fullName evidence="3">Diguanylate cyclase DosC</fullName>
        <ecNumber evidence="2">2.7.7.65</ecNumber>
    </recommendedName>
    <alternativeName>
        <fullName evidence="10">Direct oxygen-sensing cyclase</fullName>
    </alternativeName>
</protein>
<dbReference type="EMBL" id="FUIE01000043">
    <property type="protein sequence ID" value="SJM60968.1"/>
    <property type="molecule type" value="Genomic_DNA"/>
</dbReference>
<dbReference type="SUPFAM" id="SSF55073">
    <property type="entry name" value="Nucleotide cyclase"/>
    <property type="match status" value="1"/>
</dbReference>
<keyword evidence="9" id="KW-0408">Iron</keyword>
<dbReference type="InterPro" id="IPR000160">
    <property type="entry name" value="GGDEF_dom"/>
</dbReference>
<dbReference type="GO" id="GO:0019825">
    <property type="term" value="F:oxygen binding"/>
    <property type="evidence" value="ECO:0007669"/>
    <property type="project" value="InterPro"/>
</dbReference>
<dbReference type="Pfam" id="PF00990">
    <property type="entry name" value="GGDEF"/>
    <property type="match status" value="1"/>
</dbReference>
<dbReference type="RefSeq" id="WP_087140449.1">
    <property type="nucleotide sequence ID" value="NZ_FUIE01000043.1"/>
</dbReference>
<dbReference type="SMART" id="SM00267">
    <property type="entry name" value="GGDEF"/>
    <property type="match status" value="1"/>
</dbReference>
<dbReference type="GO" id="GO:0005886">
    <property type="term" value="C:plasma membrane"/>
    <property type="evidence" value="ECO:0007669"/>
    <property type="project" value="TreeGrafter"/>
</dbReference>
<accession>A0A1R4FYI1</accession>
<evidence type="ECO:0000256" key="6">
    <source>
        <dbReference type="ARBA" id="ARBA00022723"/>
    </source>
</evidence>
<dbReference type="GO" id="GO:1902201">
    <property type="term" value="P:negative regulation of bacterial-type flagellum-dependent cell motility"/>
    <property type="evidence" value="ECO:0007669"/>
    <property type="project" value="TreeGrafter"/>
</dbReference>
<dbReference type="Gene3D" id="1.10.490.10">
    <property type="entry name" value="Globins"/>
    <property type="match status" value="1"/>
</dbReference>
<evidence type="ECO:0000256" key="10">
    <source>
        <dbReference type="ARBA" id="ARBA00029839"/>
    </source>
</evidence>
<organism evidence="13 14">
    <name type="scientific">Brevundimonas diminuta 3F5N</name>
    <dbReference type="NCBI Taxonomy" id="1255603"/>
    <lineage>
        <taxon>Bacteria</taxon>
        <taxon>Pseudomonadati</taxon>
        <taxon>Pseudomonadota</taxon>
        <taxon>Alphaproteobacteria</taxon>
        <taxon>Caulobacterales</taxon>
        <taxon>Caulobacteraceae</taxon>
        <taxon>Brevundimonas</taxon>
    </lineage>
</organism>
<keyword evidence="6" id="KW-0479">Metal-binding</keyword>
<gene>
    <name evidence="13" type="ORF">FM111_07950</name>
</gene>
<keyword evidence="5" id="KW-0808">Transferase</keyword>
<dbReference type="SUPFAM" id="SSF46458">
    <property type="entry name" value="Globin-like"/>
    <property type="match status" value="1"/>
</dbReference>
<dbReference type="InterPro" id="IPR009050">
    <property type="entry name" value="Globin-like_sf"/>
</dbReference>
<evidence type="ECO:0000259" key="12">
    <source>
        <dbReference type="PROSITE" id="PS50887"/>
    </source>
</evidence>
<evidence type="ECO:0000313" key="14">
    <source>
        <dbReference type="Proteomes" id="UP000195766"/>
    </source>
</evidence>
<dbReference type="PANTHER" id="PTHR45138">
    <property type="entry name" value="REGULATORY COMPONENTS OF SENSORY TRANSDUCTION SYSTEM"/>
    <property type="match status" value="1"/>
</dbReference>
<dbReference type="GO" id="GO:0046872">
    <property type="term" value="F:metal ion binding"/>
    <property type="evidence" value="ECO:0007669"/>
    <property type="project" value="UniProtKB-KW"/>
</dbReference>
<dbReference type="FunFam" id="3.30.70.270:FF:000001">
    <property type="entry name" value="Diguanylate cyclase domain protein"/>
    <property type="match status" value="1"/>
</dbReference>
<dbReference type="InterPro" id="IPR029787">
    <property type="entry name" value="Nucleotide_cyclase"/>
</dbReference>
<evidence type="ECO:0000256" key="2">
    <source>
        <dbReference type="ARBA" id="ARBA00012528"/>
    </source>
</evidence>
<dbReference type="Pfam" id="PF21118">
    <property type="entry name" value="DosC_2nd"/>
    <property type="match status" value="1"/>
</dbReference>
<evidence type="ECO:0000256" key="7">
    <source>
        <dbReference type="ARBA" id="ARBA00022741"/>
    </source>
</evidence>
<dbReference type="InterPro" id="IPR012292">
    <property type="entry name" value="Globin/Proto"/>
</dbReference>
<evidence type="ECO:0000256" key="8">
    <source>
        <dbReference type="ARBA" id="ARBA00022842"/>
    </source>
</evidence>
<dbReference type="InterPro" id="IPR048442">
    <property type="entry name" value="DosC_2nd"/>
</dbReference>
<dbReference type="AlphaFoldDB" id="A0A1R4FYI1"/>
<dbReference type="EC" id="2.7.7.65" evidence="2"/>
<keyword evidence="7" id="KW-0547">Nucleotide-binding</keyword>
<dbReference type="InterPro" id="IPR039435">
    <property type="entry name" value="DosC_GS"/>
</dbReference>
<feature type="domain" description="GGDEF" evidence="12">
    <location>
        <begin position="319"/>
        <end position="452"/>
    </location>
</feature>
<dbReference type="NCBIfam" id="TIGR00254">
    <property type="entry name" value="GGDEF"/>
    <property type="match status" value="1"/>
</dbReference>
<dbReference type="PANTHER" id="PTHR45138:SF9">
    <property type="entry name" value="DIGUANYLATE CYCLASE DGCM-RELATED"/>
    <property type="match status" value="1"/>
</dbReference>
<dbReference type="InterPro" id="IPR043128">
    <property type="entry name" value="Rev_trsase/Diguanyl_cyclase"/>
</dbReference>
<evidence type="ECO:0000256" key="3">
    <source>
        <dbReference type="ARBA" id="ARBA00015125"/>
    </source>
</evidence>
<reference evidence="13 14" key="1">
    <citation type="submission" date="2017-02" db="EMBL/GenBank/DDBJ databases">
        <authorList>
            <person name="Peterson S.W."/>
        </authorList>
    </citation>
    <scope>NUCLEOTIDE SEQUENCE [LARGE SCALE GENOMIC DNA]</scope>
    <source>
        <strain evidence="13 14">3F5N</strain>
    </source>
</reference>
<comment type="cofactor">
    <cofactor evidence="1">
        <name>heme</name>
        <dbReference type="ChEBI" id="CHEBI:30413"/>
    </cofactor>
</comment>
<dbReference type="Proteomes" id="UP000195766">
    <property type="component" value="Unassembled WGS sequence"/>
</dbReference>
<dbReference type="PROSITE" id="PS50887">
    <property type="entry name" value="GGDEF"/>
    <property type="match status" value="1"/>
</dbReference>
<name>A0A1R4FYI1_BREDI</name>
<dbReference type="CDD" id="cd14757">
    <property type="entry name" value="GS_EcDosC-like_GGDEF"/>
    <property type="match status" value="1"/>
</dbReference>
<dbReference type="InterPro" id="IPR050469">
    <property type="entry name" value="Diguanylate_Cyclase"/>
</dbReference>
<dbReference type="OrthoDB" id="9812260at2"/>
<dbReference type="InterPro" id="IPR044398">
    <property type="entry name" value="Globin-sensor_dom"/>
</dbReference>
<evidence type="ECO:0000313" key="13">
    <source>
        <dbReference type="EMBL" id="SJM60968.1"/>
    </source>
</evidence>
<dbReference type="GO" id="GO:0000166">
    <property type="term" value="F:nucleotide binding"/>
    <property type="evidence" value="ECO:0007669"/>
    <property type="project" value="UniProtKB-KW"/>
</dbReference>
<keyword evidence="4" id="KW-0349">Heme</keyword>
<dbReference type="CDD" id="cd01949">
    <property type="entry name" value="GGDEF"/>
    <property type="match status" value="1"/>
</dbReference>
<sequence>MPNPTPAVAASSRVPEPSLDPQSLERLRALLSANADAMVAAFYQVLLNDPDAQTFLHHSIVQERLSPSLRGWLIALFAPDLDTRDAAFIARQTKIGEVHARIKIPMHLVMAGAAVLKARLADDLAGDPAAFDLLRLADQRIDHALRLMSQSYEKGASNRARLDEAYRLFSLDQDIHFERESQRAGLMEWSQKTLFRILGSGGVDGASALGASPFGLWIRHRADFLFDGSPHLSRLNAAMDRIDRELLPRFTPDAAPADLAAPLKALEAAVEEVAFLLNEMFQGLAGMEGGRDPLTRALNRRFLSSILSREIGFANTNHTPLSVLLLDVDHFKRINDTHGHPVGDEVLRQVAEAVTENVRPSDFVFRYGGEEFLVVLVETSLHQAATIAERMRLALATKAITTGGLSPFHITASIGVAAHQGHPDENYLVKAADDALYRAKQNGRNRVEQDRRGA</sequence>
<dbReference type="UniPathway" id="UPA00599"/>
<dbReference type="GO" id="GO:0043709">
    <property type="term" value="P:cell adhesion involved in single-species biofilm formation"/>
    <property type="evidence" value="ECO:0007669"/>
    <property type="project" value="TreeGrafter"/>
</dbReference>
<dbReference type="GO" id="GO:0052621">
    <property type="term" value="F:diguanylate cyclase activity"/>
    <property type="evidence" value="ECO:0007669"/>
    <property type="project" value="UniProtKB-EC"/>
</dbReference>
<comment type="catalytic activity">
    <reaction evidence="11">
        <text>2 GTP = 3',3'-c-di-GMP + 2 diphosphate</text>
        <dbReference type="Rhea" id="RHEA:24898"/>
        <dbReference type="ChEBI" id="CHEBI:33019"/>
        <dbReference type="ChEBI" id="CHEBI:37565"/>
        <dbReference type="ChEBI" id="CHEBI:58805"/>
        <dbReference type="EC" id="2.7.7.65"/>
    </reaction>
</comment>
<evidence type="ECO:0000256" key="4">
    <source>
        <dbReference type="ARBA" id="ARBA00022617"/>
    </source>
</evidence>
<evidence type="ECO:0000256" key="5">
    <source>
        <dbReference type="ARBA" id="ARBA00022679"/>
    </source>
</evidence>
<evidence type="ECO:0000256" key="1">
    <source>
        <dbReference type="ARBA" id="ARBA00001971"/>
    </source>
</evidence>